<reference evidence="6" key="1">
    <citation type="submission" date="2009-09" db="EMBL/GenBank/DDBJ databases">
        <title>The complete chromosome of Sebaldella termitidis ATCC 33386.</title>
        <authorList>
            <consortium name="US DOE Joint Genome Institute (JGI-PGF)"/>
            <person name="Lucas S."/>
            <person name="Copeland A."/>
            <person name="Lapidus A."/>
            <person name="Glavina del Rio T."/>
            <person name="Dalin E."/>
            <person name="Tice H."/>
            <person name="Bruce D."/>
            <person name="Goodwin L."/>
            <person name="Pitluck S."/>
            <person name="Kyrpides N."/>
            <person name="Mavromatis K."/>
            <person name="Ivanova N."/>
            <person name="Mikhailova N."/>
            <person name="Sims D."/>
            <person name="Meincke L."/>
            <person name="Brettin T."/>
            <person name="Detter J.C."/>
            <person name="Han C."/>
            <person name="Larimer F."/>
            <person name="Land M."/>
            <person name="Hauser L."/>
            <person name="Markowitz V."/>
            <person name="Cheng J.F."/>
            <person name="Hugenholtz P."/>
            <person name="Woyke T."/>
            <person name="Wu D."/>
            <person name="Eisen J.A."/>
        </authorList>
    </citation>
    <scope>NUCLEOTIDE SEQUENCE [LARGE SCALE GENOMIC DNA]</scope>
    <source>
        <strain evidence="6">ATCC 33386 / NCTC 11300</strain>
    </source>
</reference>
<dbReference type="InterPro" id="IPR036388">
    <property type="entry name" value="WH-like_DNA-bd_sf"/>
</dbReference>
<reference evidence="5 6" key="2">
    <citation type="journal article" date="2010" name="Stand. Genomic Sci.">
        <title>Complete genome sequence of Sebaldella termitidis type strain (NCTC 11300).</title>
        <authorList>
            <person name="Harmon-Smith M."/>
            <person name="Celia L."/>
            <person name="Chertkov O."/>
            <person name="Lapidus A."/>
            <person name="Copeland A."/>
            <person name="Glavina Del Rio T."/>
            <person name="Nolan M."/>
            <person name="Lucas S."/>
            <person name="Tice H."/>
            <person name="Cheng J.F."/>
            <person name="Han C."/>
            <person name="Detter J.C."/>
            <person name="Bruce D."/>
            <person name="Goodwin L."/>
            <person name="Pitluck S."/>
            <person name="Pati A."/>
            <person name="Liolios K."/>
            <person name="Ivanova N."/>
            <person name="Mavromatis K."/>
            <person name="Mikhailova N."/>
            <person name="Chen A."/>
            <person name="Palaniappan K."/>
            <person name="Land M."/>
            <person name="Hauser L."/>
            <person name="Chang Y.J."/>
            <person name="Jeffries C.D."/>
            <person name="Brettin T."/>
            <person name="Goker M."/>
            <person name="Beck B."/>
            <person name="Bristow J."/>
            <person name="Eisen J.A."/>
            <person name="Markowitz V."/>
            <person name="Hugenholtz P."/>
            <person name="Kyrpides N.C."/>
            <person name="Klenk H.P."/>
            <person name="Chen F."/>
        </authorList>
    </citation>
    <scope>NUCLEOTIDE SEQUENCE [LARGE SCALE GENOMIC DNA]</scope>
    <source>
        <strain evidence="6">ATCC 33386 / NCTC 11300</strain>
    </source>
</reference>
<proteinExistence type="predicted"/>
<dbReference type="InterPro" id="IPR002577">
    <property type="entry name" value="HTH_HxlR"/>
</dbReference>
<evidence type="ECO:0000313" key="5">
    <source>
        <dbReference type="EMBL" id="ACZ08008.1"/>
    </source>
</evidence>
<dbReference type="Pfam" id="PF01638">
    <property type="entry name" value="HxlR"/>
    <property type="match status" value="1"/>
</dbReference>
<gene>
    <name evidence="5" type="ordered locus">Sterm_1140</name>
</gene>
<dbReference type="STRING" id="526218.Sterm_1140"/>
<name>D1AFX3_SEBTE</name>
<keyword evidence="1" id="KW-0805">Transcription regulation</keyword>
<feature type="domain" description="HTH hxlR-type" evidence="4">
    <location>
        <begin position="7"/>
        <end position="102"/>
    </location>
</feature>
<dbReference type="PANTHER" id="PTHR33204:SF29">
    <property type="entry name" value="TRANSCRIPTIONAL REGULATOR"/>
    <property type="match status" value="1"/>
</dbReference>
<evidence type="ECO:0000259" key="4">
    <source>
        <dbReference type="PROSITE" id="PS51118"/>
    </source>
</evidence>
<accession>D1AFX3</accession>
<dbReference type="HOGENOM" id="CLU_111585_5_1_0"/>
<dbReference type="GO" id="GO:0003677">
    <property type="term" value="F:DNA binding"/>
    <property type="evidence" value="ECO:0007669"/>
    <property type="project" value="UniProtKB-KW"/>
</dbReference>
<dbReference type="eggNOG" id="COG1733">
    <property type="taxonomic scope" value="Bacteria"/>
</dbReference>
<dbReference type="Proteomes" id="UP000000845">
    <property type="component" value="Chromosome"/>
</dbReference>
<dbReference type="PROSITE" id="PS51118">
    <property type="entry name" value="HTH_HXLR"/>
    <property type="match status" value="1"/>
</dbReference>
<protein>
    <submittedName>
        <fullName evidence="5">Transcriptional regulator, HxlR family</fullName>
    </submittedName>
</protein>
<evidence type="ECO:0000313" key="6">
    <source>
        <dbReference type="Proteomes" id="UP000000845"/>
    </source>
</evidence>
<dbReference type="KEGG" id="str:Sterm_1140"/>
<keyword evidence="6" id="KW-1185">Reference proteome</keyword>
<dbReference type="PANTHER" id="PTHR33204">
    <property type="entry name" value="TRANSCRIPTIONAL REGULATOR, MARR FAMILY"/>
    <property type="match status" value="1"/>
</dbReference>
<keyword evidence="3" id="KW-0804">Transcription</keyword>
<sequence length="102" mass="12145">MDIIYTCPLELTQKVISKKWTAILLWRLRMGKQRVKDFKNDIKGCNEKMLIQHLNSLLKDGFIGKLEYDVYPKKTEYYLTEKGEALLPVLKLMQEYGREYLI</sequence>
<keyword evidence="2" id="KW-0238">DNA-binding</keyword>
<dbReference type="AlphaFoldDB" id="D1AFX3"/>
<dbReference type="Gene3D" id="1.10.10.10">
    <property type="entry name" value="Winged helix-like DNA-binding domain superfamily/Winged helix DNA-binding domain"/>
    <property type="match status" value="1"/>
</dbReference>
<dbReference type="EMBL" id="CP001739">
    <property type="protein sequence ID" value="ACZ08008.1"/>
    <property type="molecule type" value="Genomic_DNA"/>
</dbReference>
<dbReference type="InterPro" id="IPR036390">
    <property type="entry name" value="WH_DNA-bd_sf"/>
</dbReference>
<evidence type="ECO:0000256" key="1">
    <source>
        <dbReference type="ARBA" id="ARBA00023015"/>
    </source>
</evidence>
<evidence type="ECO:0000256" key="3">
    <source>
        <dbReference type="ARBA" id="ARBA00023163"/>
    </source>
</evidence>
<organism evidence="5 6">
    <name type="scientific">Sebaldella termitidis (strain ATCC 33386 / NCTC 11300)</name>
    <dbReference type="NCBI Taxonomy" id="526218"/>
    <lineage>
        <taxon>Bacteria</taxon>
        <taxon>Fusobacteriati</taxon>
        <taxon>Fusobacteriota</taxon>
        <taxon>Fusobacteriia</taxon>
        <taxon>Fusobacteriales</taxon>
        <taxon>Leptotrichiaceae</taxon>
        <taxon>Sebaldella</taxon>
    </lineage>
</organism>
<dbReference type="SUPFAM" id="SSF46785">
    <property type="entry name" value="Winged helix' DNA-binding domain"/>
    <property type="match status" value="1"/>
</dbReference>
<dbReference type="RefSeq" id="WP_012860604.1">
    <property type="nucleotide sequence ID" value="NC_013517.1"/>
</dbReference>
<evidence type="ECO:0000256" key="2">
    <source>
        <dbReference type="ARBA" id="ARBA00023125"/>
    </source>
</evidence>